<organism evidence="1 2">
    <name type="scientific">Microdochium trichocladiopsis</name>
    <dbReference type="NCBI Taxonomy" id="1682393"/>
    <lineage>
        <taxon>Eukaryota</taxon>
        <taxon>Fungi</taxon>
        <taxon>Dikarya</taxon>
        <taxon>Ascomycota</taxon>
        <taxon>Pezizomycotina</taxon>
        <taxon>Sordariomycetes</taxon>
        <taxon>Xylariomycetidae</taxon>
        <taxon>Xylariales</taxon>
        <taxon>Microdochiaceae</taxon>
        <taxon>Microdochium</taxon>
    </lineage>
</organism>
<name>A0A9P8XWN3_9PEZI</name>
<dbReference type="AlphaFoldDB" id="A0A9P8XWN3"/>
<dbReference type="Proteomes" id="UP000756346">
    <property type="component" value="Unassembled WGS sequence"/>
</dbReference>
<protein>
    <submittedName>
        <fullName evidence="1">Uncharacterized protein</fullName>
    </submittedName>
</protein>
<keyword evidence="2" id="KW-1185">Reference proteome</keyword>
<dbReference type="EMBL" id="JAGTJQ010000010">
    <property type="protein sequence ID" value="KAH7021276.1"/>
    <property type="molecule type" value="Genomic_DNA"/>
</dbReference>
<accession>A0A9P8XWN3</accession>
<dbReference type="RefSeq" id="XP_046007477.1">
    <property type="nucleotide sequence ID" value="XM_046155315.1"/>
</dbReference>
<evidence type="ECO:0000313" key="2">
    <source>
        <dbReference type="Proteomes" id="UP000756346"/>
    </source>
</evidence>
<reference evidence="1" key="1">
    <citation type="journal article" date="2021" name="Nat. Commun.">
        <title>Genetic determinants of endophytism in the Arabidopsis root mycobiome.</title>
        <authorList>
            <person name="Mesny F."/>
            <person name="Miyauchi S."/>
            <person name="Thiergart T."/>
            <person name="Pickel B."/>
            <person name="Atanasova L."/>
            <person name="Karlsson M."/>
            <person name="Huettel B."/>
            <person name="Barry K.W."/>
            <person name="Haridas S."/>
            <person name="Chen C."/>
            <person name="Bauer D."/>
            <person name="Andreopoulos W."/>
            <person name="Pangilinan J."/>
            <person name="LaButti K."/>
            <person name="Riley R."/>
            <person name="Lipzen A."/>
            <person name="Clum A."/>
            <person name="Drula E."/>
            <person name="Henrissat B."/>
            <person name="Kohler A."/>
            <person name="Grigoriev I.V."/>
            <person name="Martin F.M."/>
            <person name="Hacquard S."/>
        </authorList>
    </citation>
    <scope>NUCLEOTIDE SEQUENCE</scope>
    <source>
        <strain evidence="1">MPI-CAGE-CH-0230</strain>
    </source>
</reference>
<evidence type="ECO:0000313" key="1">
    <source>
        <dbReference type="EMBL" id="KAH7021276.1"/>
    </source>
</evidence>
<comment type="caution">
    <text evidence="1">The sequence shown here is derived from an EMBL/GenBank/DDBJ whole genome shotgun (WGS) entry which is preliminary data.</text>
</comment>
<proteinExistence type="predicted"/>
<sequence length="165" mass="18124">MPTPPVVRHYRPEFSSWCVAPELKPTPLLSPRQSLCGASTVLPAVAASPGGGYTAPASPLRPRRPGNNFARLVTPFIISHRRAQHPSYQRQFGALSAHGCFTRGRPGRTLSSQSINQILSNVHQYYGTAGPRNLWWRPLLAAPAQPPRLSRFWDHGQPTLSTGMP</sequence>
<gene>
    <name evidence="1" type="ORF">B0I36DRAFT_334171</name>
</gene>
<dbReference type="GeneID" id="70184861"/>